<name>A0A178MIH5_9PROT</name>
<evidence type="ECO:0000256" key="1">
    <source>
        <dbReference type="ARBA" id="ARBA00001974"/>
    </source>
</evidence>
<keyword evidence="11" id="KW-1185">Reference proteome</keyword>
<dbReference type="GO" id="GO:0051539">
    <property type="term" value="F:4 iron, 4 sulfur cluster binding"/>
    <property type="evidence" value="ECO:0007669"/>
    <property type="project" value="UniProtKB-KW"/>
</dbReference>
<dbReference type="Pfam" id="PF02662">
    <property type="entry name" value="FlpD"/>
    <property type="match status" value="1"/>
</dbReference>
<keyword evidence="3" id="KW-0004">4Fe-4S</keyword>
<accession>A0A178MIH5</accession>
<evidence type="ECO:0000313" key="11">
    <source>
        <dbReference type="Proteomes" id="UP000078543"/>
    </source>
</evidence>
<dbReference type="PRINTS" id="PR00368">
    <property type="entry name" value="FADPNR"/>
</dbReference>
<evidence type="ECO:0000313" key="10">
    <source>
        <dbReference type="EMBL" id="OAN47938.1"/>
    </source>
</evidence>
<dbReference type="SUPFAM" id="SSF51905">
    <property type="entry name" value="FAD/NAD(P)-binding domain"/>
    <property type="match status" value="1"/>
</dbReference>
<dbReference type="InterPro" id="IPR036188">
    <property type="entry name" value="FAD/NAD-bd_sf"/>
</dbReference>
<keyword evidence="8" id="KW-0411">Iron-sulfur</keyword>
<dbReference type="EMBL" id="LWQU01000163">
    <property type="protein sequence ID" value="OAN47938.1"/>
    <property type="molecule type" value="Genomic_DNA"/>
</dbReference>
<dbReference type="Gene3D" id="3.30.70.20">
    <property type="match status" value="1"/>
</dbReference>
<dbReference type="Proteomes" id="UP000078543">
    <property type="component" value="Unassembled WGS sequence"/>
</dbReference>
<evidence type="ECO:0000256" key="8">
    <source>
        <dbReference type="ARBA" id="ARBA00023014"/>
    </source>
</evidence>
<dbReference type="AlphaFoldDB" id="A0A178MIH5"/>
<evidence type="ECO:0000256" key="6">
    <source>
        <dbReference type="ARBA" id="ARBA00023002"/>
    </source>
</evidence>
<dbReference type="InterPro" id="IPR039650">
    <property type="entry name" value="HdrA-like"/>
</dbReference>
<feature type="domain" description="4Fe-4S ferredoxin-type" evidence="9">
    <location>
        <begin position="566"/>
        <end position="595"/>
    </location>
</feature>
<evidence type="ECO:0000256" key="4">
    <source>
        <dbReference type="ARBA" id="ARBA00022723"/>
    </source>
</evidence>
<evidence type="ECO:0000256" key="3">
    <source>
        <dbReference type="ARBA" id="ARBA00022485"/>
    </source>
</evidence>
<evidence type="ECO:0000256" key="2">
    <source>
        <dbReference type="ARBA" id="ARBA00006561"/>
    </source>
</evidence>
<dbReference type="RefSeq" id="WP_068503227.1">
    <property type="nucleotide sequence ID" value="NZ_LWQU01000163.1"/>
</dbReference>
<dbReference type="InterPro" id="IPR017900">
    <property type="entry name" value="4Fe4S_Fe_S_CS"/>
</dbReference>
<dbReference type="Pfam" id="PF07992">
    <property type="entry name" value="Pyr_redox_2"/>
    <property type="match status" value="1"/>
</dbReference>
<comment type="caution">
    <text evidence="10">The sequence shown here is derived from an EMBL/GenBank/DDBJ whole genome shotgun (WGS) entry which is preliminary data.</text>
</comment>
<sequence>MSERKTGVYLCSGCGIGESVQVGALEGVAKSEYKLEAKTHACLCGDEGVGMIKADIEAGTNQVVVAACSARVMTDRFGFEPIQVVRADLREKVIWSHPAGDEDTQALAEDHVRMALTQASKIKAPEPWTEGEFSQTIMVLGGGVTGLSAALQAAGLGHDVLLVERADQLGGHARTASKRLPHTPPYDKPEANDIGVLLDAVAANPKITVRLNALVTRTAGMPGKFAVTFADGTIEDVGAIIVATGWRPYDATKLGHLGYGASPDVVTNTDMEKMLAAGQLARKSDGKAPKSIAFVQCAGSRDADHLPYCSSICCQTSLKQALEVLETDPTANIFVIYEEMRTPGVAEELYRQAQSKGVIFIKGKVKAVGADLTVTVADELVQQDVPLAGLDMVVLATGMVPNSTNPDQAMVEYGAEQLNGDVDPEAPIAVAGYCGEAPAAHEKRVQSVPEGGPLLNLQYRQGPHLPVLHDGFADSHYICFPYETRRTGIYTAGPVRRPMDWAEAAEDAAGAVLKAVQAVRSAAAGAALHPRVGDLSFPKINLNACTKCRRCTVECPFGAIDEDEKEYPNVNPTRCRRCGTCMGACPVRTISFDNYSVEMLSSMIKAVKVPDEFSGKPRILIMACENDAVPALDQAGIKRNSWSSHVRVVPVRCLGSVSLLNISDALSAGYDGVMLMGCKPGDDYQCHFVKGSAMAAERLSKVGETLKSMMLEPERVVQAEASIADSDRLPKVIDGFVETIMKVGFNPFKGF</sequence>
<proteinExistence type="inferred from homology"/>
<keyword evidence="4" id="KW-0479">Metal-binding</keyword>
<evidence type="ECO:0000256" key="5">
    <source>
        <dbReference type="ARBA" id="ARBA00022827"/>
    </source>
</evidence>
<dbReference type="InterPro" id="IPR003813">
    <property type="entry name" value="MvhD/FlpD"/>
</dbReference>
<organism evidence="10 11">
    <name type="scientific">Magnetospirillum moscoviense</name>
    <dbReference type="NCBI Taxonomy" id="1437059"/>
    <lineage>
        <taxon>Bacteria</taxon>
        <taxon>Pseudomonadati</taxon>
        <taxon>Pseudomonadota</taxon>
        <taxon>Alphaproteobacteria</taxon>
        <taxon>Rhodospirillales</taxon>
        <taxon>Rhodospirillaceae</taxon>
        <taxon>Magnetospirillum</taxon>
    </lineage>
</organism>
<reference evidence="10 11" key="1">
    <citation type="submission" date="2016-04" db="EMBL/GenBank/DDBJ databases">
        <title>Draft genome sequence of freshwater magnetotactic bacteria Magnetospirillum marisnigri SP-1 and Magnetospirillum moscoviense BB-1.</title>
        <authorList>
            <person name="Koziaeva V."/>
            <person name="Dziuba M.V."/>
            <person name="Ivanov T.M."/>
            <person name="Kuznetsov B."/>
            <person name="Grouzdev D.S."/>
        </authorList>
    </citation>
    <scope>NUCLEOTIDE SEQUENCE [LARGE SCALE GENOMIC DNA]</scope>
    <source>
        <strain evidence="10 11">BB-1</strain>
    </source>
</reference>
<keyword evidence="7" id="KW-0408">Iron</keyword>
<dbReference type="GO" id="GO:0046872">
    <property type="term" value="F:metal ion binding"/>
    <property type="evidence" value="ECO:0007669"/>
    <property type="project" value="UniProtKB-KW"/>
</dbReference>
<dbReference type="SUPFAM" id="SSF54862">
    <property type="entry name" value="4Fe-4S ferredoxins"/>
    <property type="match status" value="1"/>
</dbReference>
<evidence type="ECO:0000259" key="9">
    <source>
        <dbReference type="PROSITE" id="PS51379"/>
    </source>
</evidence>
<dbReference type="PANTHER" id="PTHR43498">
    <property type="entry name" value="FERREDOXIN:COB-COM HETERODISULFIDE REDUCTASE SUBUNIT A"/>
    <property type="match status" value="1"/>
</dbReference>
<dbReference type="InterPro" id="IPR017896">
    <property type="entry name" value="4Fe4S_Fe-S-bd"/>
</dbReference>
<keyword evidence="5" id="KW-0285">Flavoprotein</keyword>
<keyword evidence="6" id="KW-0560">Oxidoreductase</keyword>
<dbReference type="GO" id="GO:0016491">
    <property type="term" value="F:oxidoreductase activity"/>
    <property type="evidence" value="ECO:0007669"/>
    <property type="project" value="UniProtKB-KW"/>
</dbReference>
<dbReference type="PANTHER" id="PTHR43498:SF1">
    <property type="entry name" value="COB--COM HETERODISULFIDE REDUCTASE IRON-SULFUR SUBUNIT A"/>
    <property type="match status" value="1"/>
</dbReference>
<comment type="cofactor">
    <cofactor evidence="1">
        <name>FAD</name>
        <dbReference type="ChEBI" id="CHEBI:57692"/>
    </cofactor>
</comment>
<dbReference type="PROSITE" id="PS51379">
    <property type="entry name" value="4FE4S_FER_2"/>
    <property type="match status" value="2"/>
</dbReference>
<feature type="domain" description="4Fe-4S ferredoxin-type" evidence="9">
    <location>
        <begin position="536"/>
        <end position="565"/>
    </location>
</feature>
<dbReference type="STRING" id="1437059.A6A05_03705"/>
<evidence type="ECO:0000256" key="7">
    <source>
        <dbReference type="ARBA" id="ARBA00023004"/>
    </source>
</evidence>
<keyword evidence="5" id="KW-0274">FAD</keyword>
<comment type="similarity">
    <text evidence="2">Belongs to the HdrA family.</text>
</comment>
<dbReference type="Gene3D" id="3.40.50.720">
    <property type="entry name" value="NAD(P)-binding Rossmann-like Domain"/>
    <property type="match status" value="1"/>
</dbReference>
<dbReference type="OrthoDB" id="9800445at2"/>
<gene>
    <name evidence="10" type="ORF">A6A05_03705</name>
</gene>
<protein>
    <recommendedName>
        <fullName evidence="9">4Fe-4S ferredoxin-type domain-containing protein</fullName>
    </recommendedName>
</protein>
<dbReference type="PROSITE" id="PS00198">
    <property type="entry name" value="4FE4S_FER_1"/>
    <property type="match status" value="2"/>
</dbReference>
<dbReference type="PRINTS" id="PR00411">
    <property type="entry name" value="PNDRDTASEI"/>
</dbReference>
<dbReference type="Pfam" id="PF13187">
    <property type="entry name" value="Fer4_9"/>
    <property type="match status" value="1"/>
</dbReference>
<dbReference type="InterPro" id="IPR023753">
    <property type="entry name" value="FAD/NAD-binding_dom"/>
</dbReference>